<keyword evidence="5" id="KW-0560">Oxidoreductase</keyword>
<dbReference type="AlphaFoldDB" id="A0A4D7BFU0"/>
<organism evidence="9 10">
    <name type="scientific">Phreatobacter stygius</name>
    <dbReference type="NCBI Taxonomy" id="1940610"/>
    <lineage>
        <taxon>Bacteria</taxon>
        <taxon>Pseudomonadati</taxon>
        <taxon>Pseudomonadota</taxon>
        <taxon>Alphaproteobacteria</taxon>
        <taxon>Hyphomicrobiales</taxon>
        <taxon>Phreatobacteraceae</taxon>
        <taxon>Phreatobacter</taxon>
    </lineage>
</organism>
<dbReference type="Pfam" id="PF00441">
    <property type="entry name" value="Acyl-CoA_dh_1"/>
    <property type="match status" value="1"/>
</dbReference>
<dbReference type="Gene3D" id="6.10.250.600">
    <property type="match status" value="1"/>
</dbReference>
<dbReference type="SUPFAM" id="SSF47203">
    <property type="entry name" value="Acyl-CoA dehydrogenase C-terminal domain-like"/>
    <property type="match status" value="1"/>
</dbReference>
<evidence type="ECO:0000256" key="2">
    <source>
        <dbReference type="ARBA" id="ARBA00009347"/>
    </source>
</evidence>
<protein>
    <submittedName>
        <fullName evidence="9">Acyl-CoA dehydrogenase</fullName>
    </submittedName>
</protein>
<dbReference type="PROSITE" id="PS00072">
    <property type="entry name" value="ACYL_COA_DH_1"/>
    <property type="match status" value="1"/>
</dbReference>
<evidence type="ECO:0000313" key="10">
    <source>
        <dbReference type="Proteomes" id="UP000298781"/>
    </source>
</evidence>
<sequence length="560" mass="61833">MTDRSLAGEAPGYATHEVFNQSGSLADYNAFAGDTALVEAARVFGTDWAGDHLRRAGAIVGSEKVQNLARQANRNLPELRTHDRFGNRLDVVEFHPAYHELMGLIYGTETHSFAWTHKRPGGHVARAILSYLWNQGENGICCPMGMTFSAIPALRHDPALFDQWAPQILKPVYDPRPIHAAAKAGATVGMAMTEKQGGSDLRATITTARPATSRRGSGAPYLITGHKWFFSVPMSDLFLTLAQTEKGLSCFLATGWLPDGTRNRLKLQRLKDKCGNKSNASSEVEFHDLYAVMLGEDGKGIRTGIEMAHVTRLDFAVGSSGLMRQALSQAIHHTTNRRAFQRSLVDLPIMRNVVADLAVESEALMWMSMRLAFALDRSDEDRFEQLLSRICTPVAKYWACKRAPPFVVEALECHGGNGFIADHLMERLYREAPLNGIWEGTGNVICLDVLRAMQREPETVTVFLDELRKARGADRRFDAFTDDLERRLGQLADFEGAARRVVEMMAFALQASLLLRHSTPAVADAFCATRLDGDWGQAFGTMPSGLDSQSIIDRARIAPG</sequence>
<dbReference type="InterPro" id="IPR006091">
    <property type="entry name" value="Acyl-CoA_Oxase/DH_mid-dom"/>
</dbReference>
<evidence type="ECO:0000259" key="7">
    <source>
        <dbReference type="Pfam" id="PF02770"/>
    </source>
</evidence>
<evidence type="ECO:0000256" key="5">
    <source>
        <dbReference type="RuleBase" id="RU362125"/>
    </source>
</evidence>
<evidence type="ECO:0000313" key="9">
    <source>
        <dbReference type="EMBL" id="QCI69475.1"/>
    </source>
</evidence>
<dbReference type="PROSITE" id="PS00073">
    <property type="entry name" value="ACYL_COA_DH_2"/>
    <property type="match status" value="1"/>
</dbReference>
<keyword evidence="3 5" id="KW-0285">Flavoprotein</keyword>
<keyword evidence="4 5" id="KW-0274">FAD</keyword>
<reference evidence="9 10" key="1">
    <citation type="submission" date="2019-04" db="EMBL/GenBank/DDBJ databases">
        <title>Phreatobacter aquaticus sp. nov.</title>
        <authorList>
            <person name="Choi A."/>
        </authorList>
    </citation>
    <scope>NUCLEOTIDE SEQUENCE [LARGE SCALE GENOMIC DNA]</scope>
    <source>
        <strain evidence="9 10">KCTC 52518</strain>
    </source>
</reference>
<dbReference type="PANTHER" id="PTHR42707">
    <property type="entry name" value="ACYL-COA DEHYDROGENASE"/>
    <property type="match status" value="1"/>
</dbReference>
<accession>A0A4D7BFU0</accession>
<dbReference type="KEGG" id="pstg:E8M01_28345"/>
<name>A0A4D7BFU0_9HYPH</name>
<proteinExistence type="inferred from homology"/>
<dbReference type="InterPro" id="IPR009075">
    <property type="entry name" value="AcylCo_DH/oxidase_C"/>
</dbReference>
<evidence type="ECO:0000256" key="4">
    <source>
        <dbReference type="ARBA" id="ARBA00022827"/>
    </source>
</evidence>
<dbReference type="Gene3D" id="1.20.140.10">
    <property type="entry name" value="Butyryl-CoA Dehydrogenase, subunit A, domain 3"/>
    <property type="match status" value="1"/>
</dbReference>
<dbReference type="Pfam" id="PF02770">
    <property type="entry name" value="Acyl-CoA_dh_M"/>
    <property type="match status" value="1"/>
</dbReference>
<comment type="similarity">
    <text evidence="2 5">Belongs to the acyl-CoA dehydrogenase family.</text>
</comment>
<evidence type="ECO:0000256" key="1">
    <source>
        <dbReference type="ARBA" id="ARBA00001974"/>
    </source>
</evidence>
<evidence type="ECO:0000259" key="6">
    <source>
        <dbReference type="Pfam" id="PF00441"/>
    </source>
</evidence>
<dbReference type="InterPro" id="IPR041504">
    <property type="entry name" value="AidB_N"/>
</dbReference>
<dbReference type="Proteomes" id="UP000298781">
    <property type="component" value="Chromosome"/>
</dbReference>
<feature type="domain" description="Adaptive response protein AidB N-terminal" evidence="8">
    <location>
        <begin position="20"/>
        <end position="175"/>
    </location>
</feature>
<dbReference type="SUPFAM" id="SSF56645">
    <property type="entry name" value="Acyl-CoA dehydrogenase NM domain-like"/>
    <property type="match status" value="1"/>
</dbReference>
<dbReference type="InterPro" id="IPR052904">
    <property type="entry name" value="Acyl-CoA_dehydrogenase-like"/>
</dbReference>
<dbReference type="Pfam" id="PF18158">
    <property type="entry name" value="AidB_N"/>
    <property type="match status" value="1"/>
</dbReference>
<feature type="domain" description="Acyl-CoA dehydrogenase/oxidase C-terminal" evidence="6">
    <location>
        <begin position="298"/>
        <end position="453"/>
    </location>
</feature>
<dbReference type="PANTHER" id="PTHR42707:SF3">
    <property type="entry name" value="ACYL-COA DEHYDROGENASE AIDB-RELATED"/>
    <property type="match status" value="1"/>
</dbReference>
<evidence type="ECO:0000259" key="8">
    <source>
        <dbReference type="Pfam" id="PF18158"/>
    </source>
</evidence>
<evidence type="ECO:0000256" key="3">
    <source>
        <dbReference type="ARBA" id="ARBA00022630"/>
    </source>
</evidence>
<gene>
    <name evidence="9" type="ORF">E8M01_28345</name>
</gene>
<dbReference type="InterPro" id="IPR006089">
    <property type="entry name" value="Acyl-CoA_DH_CS"/>
</dbReference>
<dbReference type="EMBL" id="CP039690">
    <property type="protein sequence ID" value="QCI69475.1"/>
    <property type="molecule type" value="Genomic_DNA"/>
</dbReference>
<dbReference type="OrthoDB" id="9771038at2"/>
<dbReference type="InterPro" id="IPR009100">
    <property type="entry name" value="AcylCoA_DH/oxidase_NM_dom_sf"/>
</dbReference>
<dbReference type="InterPro" id="IPR036250">
    <property type="entry name" value="AcylCo_DH-like_C"/>
</dbReference>
<dbReference type="GO" id="GO:0003995">
    <property type="term" value="F:acyl-CoA dehydrogenase activity"/>
    <property type="evidence" value="ECO:0007669"/>
    <property type="project" value="InterPro"/>
</dbReference>
<dbReference type="Gene3D" id="2.40.110.20">
    <property type="match status" value="1"/>
</dbReference>
<keyword evidence="10" id="KW-1185">Reference proteome</keyword>
<comment type="cofactor">
    <cofactor evidence="1 5">
        <name>FAD</name>
        <dbReference type="ChEBI" id="CHEBI:57692"/>
    </cofactor>
</comment>
<feature type="domain" description="Acyl-CoA oxidase/dehydrogenase middle" evidence="7">
    <location>
        <begin position="189"/>
        <end position="288"/>
    </location>
</feature>